<dbReference type="EMBL" id="NIBS01000028">
    <property type="protein sequence ID" value="PHM24116.1"/>
    <property type="molecule type" value="Genomic_DNA"/>
</dbReference>
<gene>
    <name evidence="1" type="ORF">Xbud_03374</name>
</gene>
<name>A0A2D0IQK6_XENBU</name>
<comment type="caution">
    <text evidence="1">The sequence shown here is derived from an EMBL/GenBank/DDBJ whole genome shotgun (WGS) entry which is preliminary data.</text>
</comment>
<reference evidence="1 2" key="1">
    <citation type="journal article" date="2017" name="Nat. Microbiol.">
        <title>Natural product diversity associated with the nematode symbionts Photorhabdus and Xenorhabdus.</title>
        <authorList>
            <person name="Tobias N.J."/>
            <person name="Wolff H."/>
            <person name="Djahanschiri B."/>
            <person name="Grundmann F."/>
            <person name="Kronenwerth M."/>
            <person name="Shi Y.M."/>
            <person name="Simonyi S."/>
            <person name="Grun P."/>
            <person name="Shapiro-Ilan D."/>
            <person name="Pidot S.J."/>
            <person name="Stinear T.P."/>
            <person name="Ebersberger I."/>
            <person name="Bode H.B."/>
        </authorList>
    </citation>
    <scope>NUCLEOTIDE SEQUENCE [LARGE SCALE GENOMIC DNA]</scope>
    <source>
        <strain evidence="1 2">DSM 16342</strain>
    </source>
</reference>
<organism evidence="1 2">
    <name type="scientific">Xenorhabdus budapestensis</name>
    <dbReference type="NCBI Taxonomy" id="290110"/>
    <lineage>
        <taxon>Bacteria</taxon>
        <taxon>Pseudomonadati</taxon>
        <taxon>Pseudomonadota</taxon>
        <taxon>Gammaproteobacteria</taxon>
        <taxon>Enterobacterales</taxon>
        <taxon>Morganellaceae</taxon>
        <taxon>Xenorhabdus</taxon>
    </lineage>
</organism>
<dbReference type="Proteomes" id="UP000225833">
    <property type="component" value="Unassembled WGS sequence"/>
</dbReference>
<evidence type="ECO:0000313" key="2">
    <source>
        <dbReference type="Proteomes" id="UP000225833"/>
    </source>
</evidence>
<accession>A0A2D0IQK6</accession>
<dbReference type="AlphaFoldDB" id="A0A2D0IQK6"/>
<sequence>MVDISYRDSLILNNHQFEKQPSLRGLIDYAYSDDVLALRWRRLISPDIAEIMNCAVLSPSSLSFSIESTSSCGTRASNFFDFAFTAFVAISASISSRWLTVYAKKFYKKELTWLTLENTMVADTKSYSGDTNSNAPKCANTVEAFNHNVKETYAMAGTQHTQTRLKFVFLIASGNQQLTDIDSTSFISVQEVSHV</sequence>
<protein>
    <submittedName>
        <fullName evidence="1">Uncharacterized protein</fullName>
    </submittedName>
</protein>
<proteinExistence type="predicted"/>
<evidence type="ECO:0000313" key="1">
    <source>
        <dbReference type="EMBL" id="PHM24116.1"/>
    </source>
</evidence>